<gene>
    <name evidence="9" type="ORF">OCL06_02205</name>
</gene>
<feature type="transmembrane region" description="Helical" evidence="8">
    <location>
        <begin position="140"/>
        <end position="164"/>
    </location>
</feature>
<evidence type="ECO:0000313" key="9">
    <source>
        <dbReference type="EMBL" id="MCU7553407.1"/>
    </source>
</evidence>
<keyword evidence="3" id="KW-0813">Transport</keyword>
<dbReference type="PANTHER" id="PTHR30269">
    <property type="entry name" value="TRANSMEMBRANE PROTEIN YFCA"/>
    <property type="match status" value="1"/>
</dbReference>
<keyword evidence="4 8" id="KW-1003">Cell membrane</keyword>
<name>A0ABT2VJK0_9ALTE</name>
<keyword evidence="5 8" id="KW-0812">Transmembrane</keyword>
<dbReference type="RefSeq" id="WP_262992106.1">
    <property type="nucleotide sequence ID" value="NZ_JAOTJC010000004.1"/>
</dbReference>
<feature type="transmembrane region" description="Helical" evidence="8">
    <location>
        <begin position="86"/>
        <end position="105"/>
    </location>
</feature>
<evidence type="ECO:0000313" key="10">
    <source>
        <dbReference type="Proteomes" id="UP001209257"/>
    </source>
</evidence>
<keyword evidence="7 8" id="KW-0472">Membrane</keyword>
<reference evidence="10" key="1">
    <citation type="submission" date="2023-07" db="EMBL/GenBank/DDBJ databases">
        <title>Study on multiphase classification of strain Alteromonas salexigens isolated from the Yellow Sea.</title>
        <authorList>
            <person name="Sun L."/>
        </authorList>
    </citation>
    <scope>NUCLEOTIDE SEQUENCE [LARGE SCALE GENOMIC DNA]</scope>
    <source>
        <strain evidence="10">ASW11-19</strain>
    </source>
</reference>
<keyword evidence="10" id="KW-1185">Reference proteome</keyword>
<dbReference type="InterPro" id="IPR052017">
    <property type="entry name" value="TSUP"/>
</dbReference>
<evidence type="ECO:0000256" key="8">
    <source>
        <dbReference type="RuleBase" id="RU363041"/>
    </source>
</evidence>
<comment type="similarity">
    <text evidence="2 8">Belongs to the 4-toluene sulfonate uptake permease (TSUP) (TC 2.A.102) family.</text>
</comment>
<evidence type="ECO:0000256" key="6">
    <source>
        <dbReference type="ARBA" id="ARBA00022989"/>
    </source>
</evidence>
<dbReference type="InterPro" id="IPR002781">
    <property type="entry name" value="TM_pro_TauE-like"/>
</dbReference>
<keyword evidence="6 8" id="KW-1133">Transmembrane helix</keyword>
<dbReference type="EMBL" id="JAOTJC010000004">
    <property type="protein sequence ID" value="MCU7553407.1"/>
    <property type="molecule type" value="Genomic_DNA"/>
</dbReference>
<dbReference type="Pfam" id="PF01925">
    <property type="entry name" value="TauE"/>
    <property type="match status" value="1"/>
</dbReference>
<evidence type="ECO:0000256" key="5">
    <source>
        <dbReference type="ARBA" id="ARBA00022692"/>
    </source>
</evidence>
<evidence type="ECO:0000256" key="3">
    <source>
        <dbReference type="ARBA" id="ARBA00022448"/>
    </source>
</evidence>
<protein>
    <recommendedName>
        <fullName evidence="8">Probable membrane transporter protein</fullName>
    </recommendedName>
</protein>
<dbReference type="PANTHER" id="PTHR30269:SF37">
    <property type="entry name" value="MEMBRANE TRANSPORTER PROTEIN"/>
    <property type="match status" value="1"/>
</dbReference>
<comment type="caution">
    <text evidence="9">The sequence shown here is derived from an EMBL/GenBank/DDBJ whole genome shotgun (WGS) entry which is preliminary data.</text>
</comment>
<dbReference type="Proteomes" id="UP001209257">
    <property type="component" value="Unassembled WGS sequence"/>
</dbReference>
<evidence type="ECO:0000256" key="2">
    <source>
        <dbReference type="ARBA" id="ARBA00009142"/>
    </source>
</evidence>
<feature type="transmembrane region" description="Helical" evidence="8">
    <location>
        <begin position="234"/>
        <end position="253"/>
    </location>
</feature>
<proteinExistence type="inferred from homology"/>
<comment type="subcellular location">
    <subcellularLocation>
        <location evidence="1 8">Cell membrane</location>
        <topology evidence="1 8">Multi-pass membrane protein</topology>
    </subcellularLocation>
</comment>
<feature type="transmembrane region" description="Helical" evidence="8">
    <location>
        <begin position="44"/>
        <end position="65"/>
    </location>
</feature>
<evidence type="ECO:0000256" key="4">
    <source>
        <dbReference type="ARBA" id="ARBA00022475"/>
    </source>
</evidence>
<feature type="transmembrane region" description="Helical" evidence="8">
    <location>
        <begin position="200"/>
        <end position="222"/>
    </location>
</feature>
<sequence>MYDTLLTLFTAGHQISGLVAAGLILLAALTSLMTASLGIGGGVLLLGVMATVMPVAALIPVHGLVQFGSNANRAALTRRHTDWRMVGWFCLGAVVGASVATLLVIQLPLQVIQLAVALFILFLVWGSKPKTREMRPLGRSLAGAITTFLSMFVGATGPLVAAFVHRNGYHKLQITATFASCMTFQHLLKLGVFSAVGFHFLHWLPLLVAMIASGFAGTWLGLKLLNRISTAGFVRVFKWLLTLLALRLLWYALVG</sequence>
<evidence type="ECO:0000256" key="1">
    <source>
        <dbReference type="ARBA" id="ARBA00004651"/>
    </source>
</evidence>
<feature type="transmembrane region" description="Helical" evidence="8">
    <location>
        <begin position="111"/>
        <end position="128"/>
    </location>
</feature>
<evidence type="ECO:0000256" key="7">
    <source>
        <dbReference type="ARBA" id="ARBA00023136"/>
    </source>
</evidence>
<accession>A0ABT2VJK0</accession>
<organism evidence="9 10">
    <name type="scientific">Alteromonas salexigens</name>
    <dbReference type="NCBI Taxonomy" id="2982530"/>
    <lineage>
        <taxon>Bacteria</taxon>
        <taxon>Pseudomonadati</taxon>
        <taxon>Pseudomonadota</taxon>
        <taxon>Gammaproteobacteria</taxon>
        <taxon>Alteromonadales</taxon>
        <taxon>Alteromonadaceae</taxon>
        <taxon>Alteromonas/Salinimonas group</taxon>
        <taxon>Alteromonas</taxon>
    </lineage>
</organism>